<name>A0A0F9E2A6_9ZZZZ</name>
<proteinExistence type="predicted"/>
<feature type="domain" description="Transglutaminase-like" evidence="1">
    <location>
        <begin position="31"/>
        <end position="114"/>
    </location>
</feature>
<comment type="caution">
    <text evidence="2">The sequence shown here is derived from an EMBL/GenBank/DDBJ whole genome shotgun (WGS) entry which is preliminary data.</text>
</comment>
<gene>
    <name evidence="2" type="ORF">LCGC14_2127950</name>
</gene>
<dbReference type="SUPFAM" id="SSF54001">
    <property type="entry name" value="Cysteine proteinases"/>
    <property type="match status" value="1"/>
</dbReference>
<dbReference type="EMBL" id="LAZR01026627">
    <property type="protein sequence ID" value="KKL68139.1"/>
    <property type="molecule type" value="Genomic_DNA"/>
</dbReference>
<dbReference type="Gene3D" id="3.10.620.30">
    <property type="match status" value="1"/>
</dbReference>
<organism evidence="2">
    <name type="scientific">marine sediment metagenome</name>
    <dbReference type="NCBI Taxonomy" id="412755"/>
    <lineage>
        <taxon>unclassified sequences</taxon>
        <taxon>metagenomes</taxon>
        <taxon>ecological metagenomes</taxon>
    </lineage>
</organism>
<accession>A0A0F9E2A6</accession>
<evidence type="ECO:0000259" key="1">
    <source>
        <dbReference type="Pfam" id="PF01841"/>
    </source>
</evidence>
<sequence>MSSAIRSAIRWTPLCLCLLAPACTVTTRTKVASCMYLARRITYVADKVGHDYWQTPDETVRIDAGDCEDQAIYLHWLLQDEGIASEVIFGRGDTSRPLAGGHAWVECDIDGQQYLLDVSSNLMIQRDQVPPGKYVPMLKDADVAEKVWEFTARSGIEHVNSHYARPIEATGPSAPPPAGP</sequence>
<dbReference type="InterPro" id="IPR002931">
    <property type="entry name" value="Transglutaminase-like"/>
</dbReference>
<dbReference type="AlphaFoldDB" id="A0A0F9E2A6"/>
<dbReference type="InterPro" id="IPR038765">
    <property type="entry name" value="Papain-like_cys_pep_sf"/>
</dbReference>
<dbReference type="Pfam" id="PF01841">
    <property type="entry name" value="Transglut_core"/>
    <property type="match status" value="1"/>
</dbReference>
<evidence type="ECO:0000313" key="2">
    <source>
        <dbReference type="EMBL" id="KKL68139.1"/>
    </source>
</evidence>
<reference evidence="2" key="1">
    <citation type="journal article" date="2015" name="Nature">
        <title>Complex archaea that bridge the gap between prokaryotes and eukaryotes.</title>
        <authorList>
            <person name="Spang A."/>
            <person name="Saw J.H."/>
            <person name="Jorgensen S.L."/>
            <person name="Zaremba-Niedzwiedzka K."/>
            <person name="Martijn J."/>
            <person name="Lind A.E."/>
            <person name="van Eijk R."/>
            <person name="Schleper C."/>
            <person name="Guy L."/>
            <person name="Ettema T.J."/>
        </authorList>
    </citation>
    <scope>NUCLEOTIDE SEQUENCE</scope>
</reference>
<protein>
    <recommendedName>
        <fullName evidence="1">Transglutaminase-like domain-containing protein</fullName>
    </recommendedName>
</protein>